<reference evidence="2 3" key="1">
    <citation type="submission" date="2018-05" db="EMBL/GenBank/DDBJ databases">
        <title>Evolution of GPA BGCs.</title>
        <authorList>
            <person name="Waglechner N."/>
            <person name="Wright G.D."/>
        </authorList>
    </citation>
    <scope>NUCLEOTIDE SEQUENCE [LARGE SCALE GENOMIC DNA]</scope>
    <source>
        <strain evidence="2 3">DSM 5908</strain>
    </source>
</reference>
<accession>A0A428WNN0</accession>
<dbReference type="GO" id="GO:0016491">
    <property type="term" value="F:oxidoreductase activity"/>
    <property type="evidence" value="ECO:0007669"/>
    <property type="project" value="InterPro"/>
</dbReference>
<evidence type="ECO:0000313" key="3">
    <source>
        <dbReference type="Proteomes" id="UP000286716"/>
    </source>
</evidence>
<dbReference type="InterPro" id="IPR036188">
    <property type="entry name" value="FAD/NAD-bd_sf"/>
</dbReference>
<dbReference type="OrthoDB" id="7856496at2"/>
<dbReference type="EMBL" id="QHHU01000019">
    <property type="protein sequence ID" value="RSM44682.1"/>
    <property type="molecule type" value="Genomic_DNA"/>
</dbReference>
<comment type="caution">
    <text evidence="2">The sequence shown here is derived from an EMBL/GenBank/DDBJ whole genome shotgun (WGS) entry which is preliminary data.</text>
</comment>
<dbReference type="PANTHER" id="PTHR42923">
    <property type="entry name" value="PROTOPORPHYRINOGEN OXIDASE"/>
    <property type="match status" value="1"/>
</dbReference>
<proteinExistence type="predicted"/>
<sequence length="518" mass="55650">MAKDVPWPRLPAAGRGTDRRIVTRPAPAGLADAGQLGSRPAAAVVGGGIAGLTAATGLAERGVTVTLFEREDHLGGRVGGWTDRLPDGTAVTMSRGFHAFFRQYYNLRSLLTRTDPRLDRLTPLADYPLLDAQGRTDTFAGLPRTPPWNALAFAWRSPTFTPRDLLRINGRGALPLATVSVPETYRRLDDIDAASFLEAINFPEAAKHLAFEVFSRSFFADPRELSAAELATMFHLYFLGSSEGLVFDVPTEPFPQALWDPLSGYLGDRRVTLRTGTAVASLERTPDGFAVTTADGTGQFDAVVLACDVAGLREIAAASPTVGSVEWRAAIAGLRTAPPFLVRRLWLDRPVAAARPPFLGTGSVPPLDNISLLDRYEGEARRWAVRTGGSVVELHAYAATTGDRLAKALDERLHEIYPETLDARVIGSISLWRADCPLFGVGDFARRPMVETPDPALVLAGDGVRIDLPVALMERAATTGWAAANTLLAGWGLAGHPVRSVPNRGRIGLLNRLAAGGR</sequence>
<organism evidence="2 3">
    <name type="scientific">Amycolatopsis balhimycina DSM 5908</name>
    <dbReference type="NCBI Taxonomy" id="1081091"/>
    <lineage>
        <taxon>Bacteria</taxon>
        <taxon>Bacillati</taxon>
        <taxon>Actinomycetota</taxon>
        <taxon>Actinomycetes</taxon>
        <taxon>Pseudonocardiales</taxon>
        <taxon>Pseudonocardiaceae</taxon>
        <taxon>Amycolatopsis</taxon>
    </lineage>
</organism>
<keyword evidence="3" id="KW-1185">Reference proteome</keyword>
<evidence type="ECO:0000259" key="1">
    <source>
        <dbReference type="Pfam" id="PF01593"/>
    </source>
</evidence>
<gene>
    <name evidence="2" type="ORF">DMA12_15540</name>
</gene>
<protein>
    <submittedName>
        <fullName evidence="2">NAD(P)/FAD-dependent oxidoreductase</fullName>
    </submittedName>
</protein>
<dbReference type="PANTHER" id="PTHR42923:SF43">
    <property type="entry name" value="AMINE OXIDASE"/>
    <property type="match status" value="1"/>
</dbReference>
<name>A0A428WNN0_AMYBA</name>
<dbReference type="Pfam" id="PF01593">
    <property type="entry name" value="Amino_oxidase"/>
    <property type="match status" value="1"/>
</dbReference>
<dbReference type="AlphaFoldDB" id="A0A428WNN0"/>
<dbReference type="SUPFAM" id="SSF51905">
    <property type="entry name" value="FAD/NAD(P)-binding domain"/>
    <property type="match status" value="1"/>
</dbReference>
<evidence type="ECO:0000313" key="2">
    <source>
        <dbReference type="EMBL" id="RSM44682.1"/>
    </source>
</evidence>
<dbReference type="InterPro" id="IPR002937">
    <property type="entry name" value="Amino_oxidase"/>
</dbReference>
<dbReference type="Gene3D" id="3.50.50.60">
    <property type="entry name" value="FAD/NAD(P)-binding domain"/>
    <property type="match status" value="1"/>
</dbReference>
<dbReference type="Proteomes" id="UP000286716">
    <property type="component" value="Unassembled WGS sequence"/>
</dbReference>
<feature type="domain" description="Amine oxidase" evidence="1">
    <location>
        <begin position="49"/>
        <end position="487"/>
    </location>
</feature>
<dbReference type="InterPro" id="IPR050464">
    <property type="entry name" value="Zeta_carotene_desat/Oxidored"/>
</dbReference>